<evidence type="ECO:0000256" key="6">
    <source>
        <dbReference type="ARBA" id="ARBA00023004"/>
    </source>
</evidence>
<accession>A0ABS6VQE6</accession>
<keyword evidence="8" id="KW-0472">Membrane</keyword>
<sequence length="353" mass="39212">MLQIHEIQCQYESDIVVDKVSFHVNDGDICSLLGPSGCGKTTILRAIAGFQPLTHGQIILRDRCLSEPGKLVDPEQRNIGMVFQDYALFPHLSVDDNIRFGLRKQSKAQQNSTVKRLLELVQLEGIAHRYPHELSGGQQQRVALARALAPSPDLLLLDEPFSNLDAELRKRLSLEVRDILKELKISAILVTHDQQEAFAFSDQIGLLHGGQLQQWDTPFNLYHEPNNRTVADFIGEGCFLPGIIGSEANTVTTEFGTLMGNRAYHWPEGTPVEVLLRPDDIVLSDFGGITATIEKKVFSGSATLYTLSLPTGSRVEALLPSHRNYAINETVQITTEADHLIAFSREELRHGSV</sequence>
<dbReference type="InterPro" id="IPR015853">
    <property type="entry name" value="ABC_transpr_FbpC"/>
</dbReference>
<keyword evidence="3" id="KW-0410">Iron transport</keyword>
<organism evidence="10 11">
    <name type="scientific">Zhongshania aquimaris</name>
    <dbReference type="NCBI Taxonomy" id="2857107"/>
    <lineage>
        <taxon>Bacteria</taxon>
        <taxon>Pseudomonadati</taxon>
        <taxon>Pseudomonadota</taxon>
        <taxon>Gammaproteobacteria</taxon>
        <taxon>Cellvibrionales</taxon>
        <taxon>Spongiibacteraceae</taxon>
        <taxon>Zhongshania</taxon>
    </lineage>
</organism>
<feature type="domain" description="ABC transporter" evidence="9">
    <location>
        <begin position="2"/>
        <end position="234"/>
    </location>
</feature>
<evidence type="ECO:0000313" key="11">
    <source>
        <dbReference type="Proteomes" id="UP001166291"/>
    </source>
</evidence>
<dbReference type="InterPro" id="IPR003593">
    <property type="entry name" value="AAA+_ATPase"/>
</dbReference>
<keyword evidence="4" id="KW-0547">Nucleotide-binding</keyword>
<dbReference type="InterPro" id="IPR013611">
    <property type="entry name" value="Transp-assoc_OB_typ2"/>
</dbReference>
<dbReference type="PANTHER" id="PTHR42781:SF4">
    <property type="entry name" value="SPERMIDINE_PUTRESCINE IMPORT ATP-BINDING PROTEIN POTA"/>
    <property type="match status" value="1"/>
</dbReference>
<evidence type="ECO:0000256" key="1">
    <source>
        <dbReference type="ARBA" id="ARBA00022448"/>
    </source>
</evidence>
<gene>
    <name evidence="10" type="ORF">KXJ70_07110</name>
</gene>
<dbReference type="InterPro" id="IPR003439">
    <property type="entry name" value="ABC_transporter-like_ATP-bd"/>
</dbReference>
<name>A0ABS6VQE6_9GAMM</name>
<keyword evidence="1" id="KW-0813">Transport</keyword>
<keyword evidence="7" id="KW-0406">Ion transport</keyword>
<dbReference type="EMBL" id="JAHWDQ010000001">
    <property type="protein sequence ID" value="MBW2940535.1"/>
    <property type="molecule type" value="Genomic_DNA"/>
</dbReference>
<protein>
    <submittedName>
        <fullName evidence="10">ABC transporter ATP-binding protein</fullName>
    </submittedName>
</protein>
<dbReference type="CDD" id="cd03259">
    <property type="entry name" value="ABC_Carb_Solutes_like"/>
    <property type="match status" value="1"/>
</dbReference>
<keyword evidence="2" id="KW-1003">Cell membrane</keyword>
<dbReference type="PROSITE" id="PS50893">
    <property type="entry name" value="ABC_TRANSPORTER_2"/>
    <property type="match status" value="1"/>
</dbReference>
<reference evidence="10" key="1">
    <citation type="submission" date="2021-07" db="EMBL/GenBank/DDBJ databases">
        <title>Zhongshania sp. CAU 1632 isolated from seawater.</title>
        <authorList>
            <person name="Kim W."/>
        </authorList>
    </citation>
    <scope>NUCLEOTIDE SEQUENCE</scope>
    <source>
        <strain evidence="10">CAU 1632</strain>
    </source>
</reference>
<evidence type="ECO:0000256" key="8">
    <source>
        <dbReference type="ARBA" id="ARBA00023136"/>
    </source>
</evidence>
<dbReference type="InterPro" id="IPR050093">
    <property type="entry name" value="ABC_SmlMolc_Importer"/>
</dbReference>
<evidence type="ECO:0000256" key="4">
    <source>
        <dbReference type="ARBA" id="ARBA00022741"/>
    </source>
</evidence>
<dbReference type="GO" id="GO:0005524">
    <property type="term" value="F:ATP binding"/>
    <property type="evidence" value="ECO:0007669"/>
    <property type="project" value="UniProtKB-KW"/>
</dbReference>
<evidence type="ECO:0000256" key="5">
    <source>
        <dbReference type="ARBA" id="ARBA00022840"/>
    </source>
</evidence>
<dbReference type="Proteomes" id="UP001166291">
    <property type="component" value="Unassembled WGS sequence"/>
</dbReference>
<evidence type="ECO:0000259" key="9">
    <source>
        <dbReference type="PROSITE" id="PS50893"/>
    </source>
</evidence>
<dbReference type="PANTHER" id="PTHR42781">
    <property type="entry name" value="SPERMIDINE/PUTRESCINE IMPORT ATP-BINDING PROTEIN POTA"/>
    <property type="match status" value="1"/>
</dbReference>
<keyword evidence="5 10" id="KW-0067">ATP-binding</keyword>
<dbReference type="Pfam" id="PF00005">
    <property type="entry name" value="ABC_tran"/>
    <property type="match status" value="1"/>
</dbReference>
<keyword evidence="6" id="KW-0408">Iron</keyword>
<evidence type="ECO:0000256" key="2">
    <source>
        <dbReference type="ARBA" id="ARBA00022475"/>
    </source>
</evidence>
<dbReference type="SMART" id="SM00382">
    <property type="entry name" value="AAA"/>
    <property type="match status" value="1"/>
</dbReference>
<dbReference type="Pfam" id="PF08402">
    <property type="entry name" value="TOBE_2"/>
    <property type="match status" value="1"/>
</dbReference>
<dbReference type="InterPro" id="IPR017871">
    <property type="entry name" value="ABC_transporter-like_CS"/>
</dbReference>
<comment type="caution">
    <text evidence="10">The sequence shown here is derived from an EMBL/GenBank/DDBJ whole genome shotgun (WGS) entry which is preliminary data.</text>
</comment>
<dbReference type="RefSeq" id="WP_219042724.1">
    <property type="nucleotide sequence ID" value="NZ_JAHWDQ010000001.1"/>
</dbReference>
<proteinExistence type="predicted"/>
<evidence type="ECO:0000256" key="3">
    <source>
        <dbReference type="ARBA" id="ARBA00022496"/>
    </source>
</evidence>
<evidence type="ECO:0000313" key="10">
    <source>
        <dbReference type="EMBL" id="MBW2940535.1"/>
    </source>
</evidence>
<dbReference type="PROSITE" id="PS00211">
    <property type="entry name" value="ABC_TRANSPORTER_1"/>
    <property type="match status" value="1"/>
</dbReference>
<evidence type="ECO:0000256" key="7">
    <source>
        <dbReference type="ARBA" id="ARBA00023065"/>
    </source>
</evidence>
<keyword evidence="11" id="KW-1185">Reference proteome</keyword>